<reference evidence="2 3" key="1">
    <citation type="submission" date="2024-01" db="EMBL/GenBank/DDBJ databases">
        <title>The genomes of 5 underutilized Papilionoideae crops provide insights into root nodulation and disease resistanc.</title>
        <authorList>
            <person name="Jiang F."/>
        </authorList>
    </citation>
    <scope>NUCLEOTIDE SEQUENCE [LARGE SCALE GENOMIC DNA]</scope>
    <source>
        <strain evidence="2">LVBAO_FW01</strain>
        <tissue evidence="2">Leaves</tissue>
    </source>
</reference>
<dbReference type="Proteomes" id="UP001367508">
    <property type="component" value="Unassembled WGS sequence"/>
</dbReference>
<evidence type="ECO:0000256" key="1">
    <source>
        <dbReference type="SAM" id="SignalP"/>
    </source>
</evidence>
<gene>
    <name evidence="2" type="ORF">VNO77_44839</name>
</gene>
<keyword evidence="1" id="KW-0732">Signal</keyword>
<name>A0AAN9K0D8_CANGL</name>
<feature type="chain" id="PRO_5042832634" evidence="1">
    <location>
        <begin position="32"/>
        <end position="107"/>
    </location>
</feature>
<keyword evidence="3" id="KW-1185">Reference proteome</keyword>
<sequence length="107" mass="11523">MLALSITCGGTFVRGLLLLHCCCLLLTGKNSLVSLKKHGNLVHYCNVVGEMTRLFNCKIPEAMCYTDVFFALTIPMGTGIGIGINHVNDESSPTSLSVECCIGRDLN</sequence>
<evidence type="ECO:0000313" key="2">
    <source>
        <dbReference type="EMBL" id="KAK7306879.1"/>
    </source>
</evidence>
<feature type="signal peptide" evidence="1">
    <location>
        <begin position="1"/>
        <end position="31"/>
    </location>
</feature>
<organism evidence="2 3">
    <name type="scientific">Canavalia gladiata</name>
    <name type="common">Sword bean</name>
    <name type="synonym">Dolichos gladiatus</name>
    <dbReference type="NCBI Taxonomy" id="3824"/>
    <lineage>
        <taxon>Eukaryota</taxon>
        <taxon>Viridiplantae</taxon>
        <taxon>Streptophyta</taxon>
        <taxon>Embryophyta</taxon>
        <taxon>Tracheophyta</taxon>
        <taxon>Spermatophyta</taxon>
        <taxon>Magnoliopsida</taxon>
        <taxon>eudicotyledons</taxon>
        <taxon>Gunneridae</taxon>
        <taxon>Pentapetalae</taxon>
        <taxon>rosids</taxon>
        <taxon>fabids</taxon>
        <taxon>Fabales</taxon>
        <taxon>Fabaceae</taxon>
        <taxon>Papilionoideae</taxon>
        <taxon>50 kb inversion clade</taxon>
        <taxon>NPAAA clade</taxon>
        <taxon>indigoferoid/millettioid clade</taxon>
        <taxon>Phaseoleae</taxon>
        <taxon>Canavalia</taxon>
    </lineage>
</organism>
<dbReference type="EMBL" id="JAYMYQ010000011">
    <property type="protein sequence ID" value="KAK7306879.1"/>
    <property type="molecule type" value="Genomic_DNA"/>
</dbReference>
<accession>A0AAN9K0D8</accession>
<protein>
    <submittedName>
        <fullName evidence="2">Uncharacterized protein</fullName>
    </submittedName>
</protein>
<evidence type="ECO:0000313" key="3">
    <source>
        <dbReference type="Proteomes" id="UP001367508"/>
    </source>
</evidence>
<comment type="caution">
    <text evidence="2">The sequence shown here is derived from an EMBL/GenBank/DDBJ whole genome shotgun (WGS) entry which is preliminary data.</text>
</comment>
<proteinExistence type="predicted"/>
<dbReference type="AlphaFoldDB" id="A0AAN9K0D8"/>